<dbReference type="GO" id="GO:0016706">
    <property type="term" value="F:2-oxoglutarate-dependent dioxygenase activity"/>
    <property type="evidence" value="ECO:0007669"/>
    <property type="project" value="InterPro"/>
</dbReference>
<dbReference type="InterPro" id="IPR005123">
    <property type="entry name" value="Oxoglu/Fe-dep_dioxygenase_dom"/>
</dbReference>
<sequence length="134" mass="14910">MQYGDHIDDPIMGPAQGRYRPDVSITLFLNSPDDYKGGELLIHGSFGQQTVKLPAGHAIMYPSGSLHRVCEVTAGMRLVAVTWAQSMIRDPGERELLFNLNQAREALLAEDSTSDIAKKVDHTYINLVRKWADV</sequence>
<dbReference type="EMBL" id="OB670797">
    <property type="protein sequence ID" value="CAD7235010.1"/>
    <property type="molecule type" value="Genomic_DNA"/>
</dbReference>
<accession>A0A7R8ZUK0</accession>
<dbReference type="OrthoDB" id="8517835at2759"/>
<dbReference type="InterPro" id="IPR044862">
    <property type="entry name" value="Pro_4_hyd_alph_FE2OG_OXY"/>
</dbReference>
<dbReference type="InterPro" id="IPR023550">
    <property type="entry name" value="PKHD_hydroxylase"/>
</dbReference>
<dbReference type="Gene3D" id="4.10.860.20">
    <property type="entry name" value="Rabenosyn, Rab binding domain"/>
    <property type="match status" value="1"/>
</dbReference>
<dbReference type="Pfam" id="PF13640">
    <property type="entry name" value="2OG-FeII_Oxy_3"/>
    <property type="match status" value="1"/>
</dbReference>
<name>A0A7R8ZUK0_9CRUS</name>
<evidence type="ECO:0000313" key="1">
    <source>
        <dbReference type="EMBL" id="CAD7235010.1"/>
    </source>
</evidence>
<gene>
    <name evidence="1" type="ORF">CTOB1V02_LOCUS12826</name>
</gene>
<dbReference type="PROSITE" id="PS51471">
    <property type="entry name" value="FE2OG_OXY"/>
    <property type="match status" value="1"/>
</dbReference>
<dbReference type="PANTHER" id="PTHR41536">
    <property type="entry name" value="PKHD-TYPE HYDROXYLASE YBIX"/>
    <property type="match status" value="1"/>
</dbReference>
<dbReference type="GO" id="GO:0006879">
    <property type="term" value="P:intracellular iron ion homeostasis"/>
    <property type="evidence" value="ECO:0007669"/>
    <property type="project" value="TreeGrafter"/>
</dbReference>
<dbReference type="AlphaFoldDB" id="A0A7R8ZUK0"/>
<dbReference type="PANTHER" id="PTHR41536:SF1">
    <property type="entry name" value="PKHD-TYPE HYDROXYLASE YBIX"/>
    <property type="match status" value="1"/>
</dbReference>
<reference evidence="1" key="1">
    <citation type="submission" date="2020-11" db="EMBL/GenBank/DDBJ databases">
        <authorList>
            <person name="Tran Van P."/>
        </authorList>
    </citation>
    <scope>NUCLEOTIDE SEQUENCE</scope>
</reference>
<dbReference type="Gene3D" id="2.60.120.620">
    <property type="entry name" value="q2cbj1_9rhob like domain"/>
    <property type="match status" value="1"/>
</dbReference>
<organism evidence="1">
    <name type="scientific">Cyprideis torosa</name>
    <dbReference type="NCBI Taxonomy" id="163714"/>
    <lineage>
        <taxon>Eukaryota</taxon>
        <taxon>Metazoa</taxon>
        <taxon>Ecdysozoa</taxon>
        <taxon>Arthropoda</taxon>
        <taxon>Crustacea</taxon>
        <taxon>Oligostraca</taxon>
        <taxon>Ostracoda</taxon>
        <taxon>Podocopa</taxon>
        <taxon>Podocopida</taxon>
        <taxon>Cytherocopina</taxon>
        <taxon>Cytheroidea</taxon>
        <taxon>Cytherideidae</taxon>
        <taxon>Cyprideis</taxon>
    </lineage>
</organism>
<dbReference type="GO" id="GO:0006974">
    <property type="term" value="P:DNA damage response"/>
    <property type="evidence" value="ECO:0007669"/>
    <property type="project" value="TreeGrafter"/>
</dbReference>
<dbReference type="NCBIfam" id="NF003974">
    <property type="entry name" value="PRK05467.1-3"/>
    <property type="match status" value="1"/>
</dbReference>
<proteinExistence type="predicted"/>
<protein>
    <submittedName>
        <fullName evidence="1">Uncharacterized protein</fullName>
    </submittedName>
</protein>